<dbReference type="RefSeq" id="NP_852023.1">
    <property type="nucleotide sequence ID" value="NC_004814.1"/>
</dbReference>
<protein>
    <submittedName>
        <fullName evidence="1">Uncharacterized protein</fullName>
    </submittedName>
</protein>
<dbReference type="EMBL" id="AY212251">
    <property type="protein sequence ID" value="AAP42316.1"/>
    <property type="molecule type" value="Genomic_DNA"/>
</dbReference>
<evidence type="ECO:0000313" key="2">
    <source>
        <dbReference type="Proteomes" id="UP000001773"/>
    </source>
</evidence>
<dbReference type="GeneID" id="1489942"/>
<keyword evidence="2" id="KW-1185">Reference proteome</keyword>
<organism evidence="1 2">
    <name type="scientific">Streptococcus phage C1</name>
    <dbReference type="NCBI Taxonomy" id="2907838"/>
    <lineage>
        <taxon>Viruses</taxon>
        <taxon>Duplodnaviria</taxon>
        <taxon>Heunggongvirae</taxon>
        <taxon>Uroviricota</taxon>
        <taxon>Caudoviricetes</taxon>
        <taxon>Rountreeviridae</taxon>
        <taxon>Fischettivirus</taxon>
        <taxon>Fischettivirus C1</taxon>
    </lineage>
</organism>
<accession>Q7Y3E5</accession>
<reference evidence="1 2" key="1">
    <citation type="journal article" date="2003" name="J. Bacteriol.">
        <title>Genomic sequence of C1, the first streptococcal phage.</title>
        <authorList>
            <person name="Nelson D."/>
            <person name="Schuch R."/>
            <person name="Zhu S."/>
            <person name="Tscherne D.M."/>
            <person name="Fischetti V.A."/>
        </authorList>
    </citation>
    <scope>NUCLEOTIDE SEQUENCE</scope>
</reference>
<dbReference type="Proteomes" id="UP000001773">
    <property type="component" value="Segment"/>
</dbReference>
<gene>
    <name evidence="1" type="primary">orf17</name>
</gene>
<name>Q7Y3E5_BPSC1</name>
<proteinExistence type="predicted"/>
<sequence>MLPEEHTNTIHNMTKDDFGISKLDKSNELNETMTIGQGKSQDEVTTALFNL</sequence>
<evidence type="ECO:0000313" key="1">
    <source>
        <dbReference type="EMBL" id="AAP42316.1"/>
    </source>
</evidence>
<reference evidence="1 2" key="2">
    <citation type="journal article" date="2006" name="Proc. Natl. Acad. Sci. U.S.A.">
        <title>PlyC: a multimeric bacteriophage lysin.</title>
        <authorList>
            <person name="Nelson D."/>
            <person name="Schuch R."/>
            <person name="Chahales P."/>
            <person name="Zhu S."/>
            <person name="Fischetti V.A."/>
        </authorList>
    </citation>
    <scope>NUCLEOTIDE SEQUENCE [LARGE SCALE GENOMIC DNA]</scope>
</reference>
<dbReference type="KEGG" id="vg:1489942"/>